<dbReference type="EMBL" id="CAJFDI010000001">
    <property type="protein sequence ID" value="CAD5208757.1"/>
    <property type="molecule type" value="Genomic_DNA"/>
</dbReference>
<dbReference type="InterPro" id="IPR036872">
    <property type="entry name" value="CH_dom_sf"/>
</dbReference>
<dbReference type="OrthoDB" id="5812489at2759"/>
<accession>A0A811K0B0</accession>
<evidence type="ECO:0000256" key="5">
    <source>
        <dbReference type="ARBA" id="ARBA00022701"/>
    </source>
</evidence>
<sequence length="484" mass="53486">MPTSNYSGGEPKAGVELSIFRALEVVSEVISVRHLVGRHSVSVSIPFLYLKLAGVMVNMSDQIFIFETVFLLVLAKTTERVVKWLSPAMSLKDKYQVTNVFISAVTPDNISRMSLLSWVNDCLQSQLNKIEEMSTGAAYCQLTDRLFPGSVPLKKVKWNSRNDTDWVNNWRVLQKAWGDLGIDKPINVLTLMRAKFQDNFEFLQWFKKFYDANDAGYEYDALAARGGEQFPVSAGRPGARAPPARTVAPPTRRSPAVAATTRPVSKATPPAAARPATTSARPVRSAANGVDAKAEAAYKEEITQLKDQLQTYEKEVTSLSDERDFYYNRLRLVEELCQQIGEENSVPVGKVLAILYKKVSPGCVFLEYRASLELSDDELSTDDFEQVEHEVVDHCDQSNATETLDRSESAAALDSHQEVNGNDANGTHDIVEPANETVGEFESAVGVEGLKLEETPEKPKEPEAAQPEPAPIKANGDVHGPEEF</sequence>
<dbReference type="InterPro" id="IPR004953">
    <property type="entry name" value="EB1_C"/>
</dbReference>
<evidence type="ECO:0000256" key="10">
    <source>
        <dbReference type="SAM" id="Coils"/>
    </source>
</evidence>
<dbReference type="PROSITE" id="PS51230">
    <property type="entry name" value="EB1_C"/>
    <property type="match status" value="1"/>
</dbReference>
<organism evidence="14 15">
    <name type="scientific">Bursaphelenchus xylophilus</name>
    <name type="common">Pinewood nematode worm</name>
    <name type="synonym">Aphelenchoides xylophilus</name>
    <dbReference type="NCBI Taxonomy" id="6326"/>
    <lineage>
        <taxon>Eukaryota</taxon>
        <taxon>Metazoa</taxon>
        <taxon>Ecdysozoa</taxon>
        <taxon>Nematoda</taxon>
        <taxon>Chromadorea</taxon>
        <taxon>Rhabditida</taxon>
        <taxon>Tylenchina</taxon>
        <taxon>Tylenchomorpha</taxon>
        <taxon>Aphelenchoidea</taxon>
        <taxon>Aphelenchoididae</taxon>
        <taxon>Bursaphelenchus</taxon>
    </lineage>
</organism>
<feature type="compositionally biased region" description="Low complexity" evidence="11">
    <location>
        <begin position="233"/>
        <end position="256"/>
    </location>
</feature>
<dbReference type="FunFam" id="1.10.418.10:FF:000028">
    <property type="entry name" value="RP/EB family microtubule-associated protein"/>
    <property type="match status" value="1"/>
</dbReference>
<dbReference type="GO" id="GO:0005874">
    <property type="term" value="C:microtubule"/>
    <property type="evidence" value="ECO:0007669"/>
    <property type="project" value="UniProtKB-KW"/>
</dbReference>
<evidence type="ECO:0000256" key="6">
    <source>
        <dbReference type="ARBA" id="ARBA00022776"/>
    </source>
</evidence>
<gene>
    <name evidence="14" type="ORF">BXYJ_LOCUS993</name>
</gene>
<protein>
    <submittedName>
        <fullName evidence="14">(pine wood nematode) hypothetical protein</fullName>
    </submittedName>
</protein>
<feature type="compositionally biased region" description="Low complexity" evidence="11">
    <location>
        <begin position="464"/>
        <end position="474"/>
    </location>
</feature>
<evidence type="ECO:0000256" key="11">
    <source>
        <dbReference type="SAM" id="MobiDB-lite"/>
    </source>
</evidence>
<dbReference type="SMR" id="A0A811K0B0"/>
<dbReference type="GO" id="GO:0008017">
    <property type="term" value="F:microtubule binding"/>
    <property type="evidence" value="ECO:0007669"/>
    <property type="project" value="InterPro"/>
</dbReference>
<evidence type="ECO:0000256" key="9">
    <source>
        <dbReference type="PROSITE-ProRule" id="PRU00576"/>
    </source>
</evidence>
<evidence type="ECO:0000313" key="14">
    <source>
        <dbReference type="EMBL" id="CAD5208757.1"/>
    </source>
</evidence>
<keyword evidence="8" id="KW-0131">Cell cycle</keyword>
<keyword evidence="10" id="KW-0175">Coiled coil</keyword>
<dbReference type="InterPro" id="IPR036133">
    <property type="entry name" value="EB1_C_sf"/>
</dbReference>
<keyword evidence="6" id="KW-0498">Mitosis</keyword>
<dbReference type="Gene3D" id="1.20.5.1430">
    <property type="match status" value="1"/>
</dbReference>
<dbReference type="Pfam" id="PF03271">
    <property type="entry name" value="EB1"/>
    <property type="match status" value="1"/>
</dbReference>
<dbReference type="Pfam" id="PF00307">
    <property type="entry name" value="CH"/>
    <property type="match status" value="1"/>
</dbReference>
<dbReference type="SUPFAM" id="SSF140612">
    <property type="entry name" value="EB1 dimerisation domain-like"/>
    <property type="match status" value="1"/>
</dbReference>
<feature type="coiled-coil region" evidence="10">
    <location>
        <begin position="295"/>
        <end position="329"/>
    </location>
</feature>
<dbReference type="EMBL" id="CAJFCV020000001">
    <property type="protein sequence ID" value="CAG9082776.1"/>
    <property type="molecule type" value="Genomic_DNA"/>
</dbReference>
<dbReference type="AlphaFoldDB" id="A0A811K0B0"/>
<keyword evidence="7" id="KW-0206">Cytoskeleton</keyword>
<feature type="domain" description="Calponin-homology (CH)" evidence="12">
    <location>
        <begin position="109"/>
        <end position="211"/>
    </location>
</feature>
<feature type="domain" description="EB1 C-terminal" evidence="13">
    <location>
        <begin position="294"/>
        <end position="364"/>
    </location>
</feature>
<dbReference type="InterPro" id="IPR001715">
    <property type="entry name" value="CH_dom"/>
</dbReference>
<evidence type="ECO:0000259" key="12">
    <source>
        <dbReference type="PROSITE" id="PS50021"/>
    </source>
</evidence>
<dbReference type="Proteomes" id="UP000582659">
    <property type="component" value="Unassembled WGS sequence"/>
</dbReference>
<comment type="caution">
    <text evidence="14">The sequence shown here is derived from an EMBL/GenBank/DDBJ whole genome shotgun (WGS) entry which is preliminary data.</text>
</comment>
<dbReference type="GO" id="GO:0051301">
    <property type="term" value="P:cell division"/>
    <property type="evidence" value="ECO:0007669"/>
    <property type="project" value="UniProtKB-KW"/>
</dbReference>
<keyword evidence="15" id="KW-1185">Reference proteome</keyword>
<feature type="compositionally biased region" description="Low complexity" evidence="11">
    <location>
        <begin position="267"/>
        <end position="284"/>
    </location>
</feature>
<comment type="similarity">
    <text evidence="2">Belongs to the MAPRE family.</text>
</comment>
<dbReference type="SUPFAM" id="SSF47576">
    <property type="entry name" value="Calponin-homology domain, CH-domain"/>
    <property type="match status" value="1"/>
</dbReference>
<evidence type="ECO:0000256" key="7">
    <source>
        <dbReference type="ARBA" id="ARBA00023212"/>
    </source>
</evidence>
<dbReference type="PROSITE" id="PS50021">
    <property type="entry name" value="CH"/>
    <property type="match status" value="1"/>
</dbReference>
<dbReference type="PANTHER" id="PTHR10623">
    <property type="entry name" value="MICROTUBULE-ASSOCIATED PROTEIN RP/EB FAMILY MEMBER"/>
    <property type="match status" value="1"/>
</dbReference>
<dbReference type="Proteomes" id="UP000659654">
    <property type="component" value="Unassembled WGS sequence"/>
</dbReference>
<evidence type="ECO:0000256" key="3">
    <source>
        <dbReference type="ARBA" id="ARBA00022490"/>
    </source>
</evidence>
<keyword evidence="3" id="KW-0963">Cytoplasm</keyword>
<keyword evidence="4" id="KW-0132">Cell division</keyword>
<proteinExistence type="inferred from homology"/>
<evidence type="ECO:0000313" key="15">
    <source>
        <dbReference type="Proteomes" id="UP000659654"/>
    </source>
</evidence>
<dbReference type="InterPro" id="IPR027328">
    <property type="entry name" value="MAPRE"/>
</dbReference>
<feature type="region of interest" description="Disordered" evidence="11">
    <location>
        <begin position="233"/>
        <end position="288"/>
    </location>
</feature>
<evidence type="ECO:0000256" key="1">
    <source>
        <dbReference type="ARBA" id="ARBA00004245"/>
    </source>
</evidence>
<reference evidence="14" key="1">
    <citation type="submission" date="2020-09" db="EMBL/GenBank/DDBJ databases">
        <authorList>
            <person name="Kikuchi T."/>
        </authorList>
    </citation>
    <scope>NUCLEOTIDE SEQUENCE</scope>
    <source>
        <strain evidence="14">Ka4C1</strain>
    </source>
</reference>
<name>A0A811K0B0_BURXY</name>
<keyword evidence="5 9" id="KW-0493">Microtubule</keyword>
<evidence type="ECO:0000256" key="4">
    <source>
        <dbReference type="ARBA" id="ARBA00022618"/>
    </source>
</evidence>
<comment type="subcellular location">
    <subcellularLocation>
        <location evidence="1">Cytoplasm</location>
        <location evidence="1">Cytoskeleton</location>
    </subcellularLocation>
</comment>
<evidence type="ECO:0000256" key="2">
    <source>
        <dbReference type="ARBA" id="ARBA00010729"/>
    </source>
</evidence>
<feature type="compositionally biased region" description="Basic and acidic residues" evidence="11">
    <location>
        <begin position="450"/>
        <end position="463"/>
    </location>
</feature>
<evidence type="ECO:0000256" key="8">
    <source>
        <dbReference type="ARBA" id="ARBA00023306"/>
    </source>
</evidence>
<evidence type="ECO:0000259" key="13">
    <source>
        <dbReference type="PROSITE" id="PS51230"/>
    </source>
</evidence>
<feature type="region of interest" description="Disordered" evidence="11">
    <location>
        <begin position="397"/>
        <end position="484"/>
    </location>
</feature>
<dbReference type="Gene3D" id="1.10.418.10">
    <property type="entry name" value="Calponin-like domain"/>
    <property type="match status" value="1"/>
</dbReference>